<dbReference type="AlphaFoldDB" id="A0A7C8I6Z2"/>
<sequence>MQPFVYFGTSERPAEYKQSPGLDHATVFLAFTSTEFERHQKEFDHMLLLRHEDPQYRVYVMVHFLKAEWRSKMVIQDGRFYVQFFTQHSFEPAWDKSYWKAPPRVKPSHAPAPWTWDIQPDFTYWLTAQDFSVSECIVAAVTYVECFSASPYFTIEFENDTHTLRSQDERGDVHSPAVKRLAAAGAIALYNRFLLWERARQHDSTDWNVTPEETIRHFGLTVHQHLYTFWVFRPHFDVHWKWAGCGMAYLTFGKFNSNTWGLIRFADWINEIHRWGMTVHAPAVKEEVNVCLKAERPIRLWPIVLA</sequence>
<organism evidence="1 2">
    <name type="scientific">Massariosphaeria phaeospora</name>
    <dbReference type="NCBI Taxonomy" id="100035"/>
    <lineage>
        <taxon>Eukaryota</taxon>
        <taxon>Fungi</taxon>
        <taxon>Dikarya</taxon>
        <taxon>Ascomycota</taxon>
        <taxon>Pezizomycotina</taxon>
        <taxon>Dothideomycetes</taxon>
        <taxon>Pleosporomycetidae</taxon>
        <taxon>Pleosporales</taxon>
        <taxon>Pleosporales incertae sedis</taxon>
        <taxon>Massariosphaeria</taxon>
    </lineage>
</organism>
<reference evidence="1 2" key="1">
    <citation type="submission" date="2020-01" db="EMBL/GenBank/DDBJ databases">
        <authorList>
            <consortium name="DOE Joint Genome Institute"/>
            <person name="Haridas S."/>
            <person name="Albert R."/>
            <person name="Binder M."/>
            <person name="Bloem J."/>
            <person name="Labutti K."/>
            <person name="Salamov A."/>
            <person name="Andreopoulos B."/>
            <person name="Baker S.E."/>
            <person name="Barry K."/>
            <person name="Bills G."/>
            <person name="Bluhm B.H."/>
            <person name="Cannon C."/>
            <person name="Castanera R."/>
            <person name="Culley D.E."/>
            <person name="Daum C."/>
            <person name="Ezra D."/>
            <person name="Gonzalez J.B."/>
            <person name="Henrissat B."/>
            <person name="Kuo A."/>
            <person name="Liang C."/>
            <person name="Lipzen A."/>
            <person name="Lutzoni F."/>
            <person name="Magnuson J."/>
            <person name="Mondo S."/>
            <person name="Nolan M."/>
            <person name="Ohm R."/>
            <person name="Pangilinan J."/>
            <person name="Park H.-J.H."/>
            <person name="Ramirez L."/>
            <person name="Alfaro M."/>
            <person name="Sun H."/>
            <person name="Tritt A."/>
            <person name="Yoshinaga Y."/>
            <person name="Zwiers L.-H.L."/>
            <person name="Turgeon B.G."/>
            <person name="Goodwin S.B."/>
            <person name="Spatafora J.W."/>
            <person name="Crous P.W."/>
            <person name="Grigoriev I.V."/>
        </authorList>
    </citation>
    <scope>NUCLEOTIDE SEQUENCE [LARGE SCALE GENOMIC DNA]</scope>
    <source>
        <strain evidence="1 2">CBS 611.86</strain>
    </source>
</reference>
<evidence type="ECO:0000313" key="2">
    <source>
        <dbReference type="Proteomes" id="UP000481861"/>
    </source>
</evidence>
<gene>
    <name evidence="1" type="ORF">BDV95DRAFT_379477</name>
</gene>
<dbReference type="OrthoDB" id="5426911at2759"/>
<protein>
    <submittedName>
        <fullName evidence="1">Uncharacterized protein</fullName>
    </submittedName>
</protein>
<keyword evidence="2" id="KW-1185">Reference proteome</keyword>
<dbReference type="Proteomes" id="UP000481861">
    <property type="component" value="Unassembled WGS sequence"/>
</dbReference>
<accession>A0A7C8I6Z2</accession>
<evidence type="ECO:0000313" key="1">
    <source>
        <dbReference type="EMBL" id="KAF2872274.1"/>
    </source>
</evidence>
<name>A0A7C8I6Z2_9PLEO</name>
<dbReference type="EMBL" id="JAADJZ010000009">
    <property type="protein sequence ID" value="KAF2872274.1"/>
    <property type="molecule type" value="Genomic_DNA"/>
</dbReference>
<comment type="caution">
    <text evidence="1">The sequence shown here is derived from an EMBL/GenBank/DDBJ whole genome shotgun (WGS) entry which is preliminary data.</text>
</comment>
<proteinExistence type="predicted"/>